<organism evidence="2 3">
    <name type="scientific">Ditylenchus dipsaci</name>
    <dbReference type="NCBI Taxonomy" id="166011"/>
    <lineage>
        <taxon>Eukaryota</taxon>
        <taxon>Metazoa</taxon>
        <taxon>Ecdysozoa</taxon>
        <taxon>Nematoda</taxon>
        <taxon>Chromadorea</taxon>
        <taxon>Rhabditida</taxon>
        <taxon>Tylenchina</taxon>
        <taxon>Tylenchomorpha</taxon>
        <taxon>Sphaerularioidea</taxon>
        <taxon>Anguinidae</taxon>
        <taxon>Anguininae</taxon>
        <taxon>Ditylenchus</taxon>
    </lineage>
</organism>
<reference evidence="3" key="1">
    <citation type="submission" date="2022-11" db="UniProtKB">
        <authorList>
            <consortium name="WormBaseParasite"/>
        </authorList>
    </citation>
    <scope>IDENTIFICATION</scope>
</reference>
<feature type="compositionally biased region" description="Basic residues" evidence="1">
    <location>
        <begin position="88"/>
        <end position="109"/>
    </location>
</feature>
<accession>A0A915ERJ7</accession>
<dbReference type="WBParaSite" id="jg8734">
    <property type="protein sequence ID" value="jg8734"/>
    <property type="gene ID" value="jg8734"/>
</dbReference>
<feature type="region of interest" description="Disordered" evidence="1">
    <location>
        <begin position="68"/>
        <end position="117"/>
    </location>
</feature>
<evidence type="ECO:0000313" key="3">
    <source>
        <dbReference type="WBParaSite" id="jg8734"/>
    </source>
</evidence>
<name>A0A915ERJ7_9BILA</name>
<dbReference type="AlphaFoldDB" id="A0A915ERJ7"/>
<keyword evidence="2" id="KW-1185">Reference proteome</keyword>
<sequence>MTVATAFFKCSVHWAERVGFASCCSCYIRQPVLALYLGNKLLQALNHEEAASKKLVFSKSTTTAPIKHAQLTSETTKSSTGYSSIKYCPKKHRNRHSHRHRQQRPRKNKNAQSKPKEGELNVAELRHDQHSLAGDSGEKIISQTNLILPNIKVTSTELRKLYATHEKAATKDGVVPYLVPHVIEHRQEHLVTLVTALLDIGRETWPHYGRSLPNTMFLCKMSCKFDCLWWYLLTNDR</sequence>
<feature type="compositionally biased region" description="Polar residues" evidence="1">
    <location>
        <begin position="68"/>
        <end position="83"/>
    </location>
</feature>
<evidence type="ECO:0000313" key="2">
    <source>
        <dbReference type="Proteomes" id="UP000887574"/>
    </source>
</evidence>
<proteinExistence type="predicted"/>
<evidence type="ECO:0000256" key="1">
    <source>
        <dbReference type="SAM" id="MobiDB-lite"/>
    </source>
</evidence>
<protein>
    <submittedName>
        <fullName evidence="3">Uncharacterized protein</fullName>
    </submittedName>
</protein>
<dbReference type="Proteomes" id="UP000887574">
    <property type="component" value="Unplaced"/>
</dbReference>